<sequence>MATCLRQQPTSSPHALSTPTSTTTGRFLRTAVSSSAIWNIKEESPGDANTFGLLLGAFGIGAVCAIFILQPLRNRFGNENTIKLCTVTVALSLVALAQSRLLFLDLFILLISGAAWMMITTTISVMVQLFVPRWVMGRAIATSTAAITLGVAFGSWGWGLIAKHEGLAMTFYYAAAALIGSLLLSRIFPIADRDASTELDERVLDDPDVQLGISGRSGPISIELLYRVDADQARDFYNLMREQQKARSRNGAYEWSLSRNLSDPEQWVERFNCPTWHDYLRLRNRRTLDDTELQKRVVALLKAPIQVNRWLDRPAGSVRLSDAVPDHGNEPLNPL</sequence>
<organism evidence="9 10">
    <name type="scientific">Spongiibacter pelagi</name>
    <dbReference type="NCBI Taxonomy" id="2760804"/>
    <lineage>
        <taxon>Bacteria</taxon>
        <taxon>Pseudomonadati</taxon>
        <taxon>Pseudomonadota</taxon>
        <taxon>Gammaproteobacteria</taxon>
        <taxon>Cellvibrionales</taxon>
        <taxon>Spongiibacteraceae</taxon>
        <taxon>Spongiibacter</taxon>
    </lineage>
</organism>
<feature type="transmembrane region" description="Helical" evidence="8">
    <location>
        <begin position="107"/>
        <end position="127"/>
    </location>
</feature>
<evidence type="ECO:0000256" key="2">
    <source>
        <dbReference type="ARBA" id="ARBA00022448"/>
    </source>
</evidence>
<evidence type="ECO:0000256" key="3">
    <source>
        <dbReference type="ARBA" id="ARBA00022475"/>
    </source>
</evidence>
<keyword evidence="2" id="KW-0813">Transport</keyword>
<feature type="transmembrane region" description="Helical" evidence="8">
    <location>
        <begin position="81"/>
        <end position="101"/>
    </location>
</feature>
<dbReference type="PANTHER" id="PTHR23513:SF11">
    <property type="entry name" value="STAPHYLOFERRIN A TRANSPORTER"/>
    <property type="match status" value="1"/>
</dbReference>
<keyword evidence="4 8" id="KW-0812">Transmembrane</keyword>
<dbReference type="PANTHER" id="PTHR23513">
    <property type="entry name" value="INTEGRAL MEMBRANE EFFLUX PROTEIN-RELATED"/>
    <property type="match status" value="1"/>
</dbReference>
<dbReference type="Pfam" id="PF05977">
    <property type="entry name" value="MFS_3"/>
    <property type="match status" value="1"/>
</dbReference>
<name>A0A927C1G9_9GAMM</name>
<dbReference type="Gene3D" id="1.20.1250.20">
    <property type="entry name" value="MFS general substrate transporter like domains"/>
    <property type="match status" value="1"/>
</dbReference>
<dbReference type="Proteomes" id="UP000610558">
    <property type="component" value="Unassembled WGS sequence"/>
</dbReference>
<proteinExistence type="predicted"/>
<comment type="subcellular location">
    <subcellularLocation>
        <location evidence="1">Cell membrane</location>
        <topology evidence="1">Multi-pass membrane protein</topology>
    </subcellularLocation>
</comment>
<accession>A0A927C1G9</accession>
<keyword evidence="10" id="KW-1185">Reference proteome</keyword>
<feature type="transmembrane region" description="Helical" evidence="8">
    <location>
        <begin position="170"/>
        <end position="188"/>
    </location>
</feature>
<evidence type="ECO:0000256" key="6">
    <source>
        <dbReference type="ARBA" id="ARBA00023136"/>
    </source>
</evidence>
<feature type="region of interest" description="Disordered" evidence="7">
    <location>
        <begin position="1"/>
        <end position="22"/>
    </location>
</feature>
<feature type="transmembrane region" description="Helical" evidence="8">
    <location>
        <begin position="51"/>
        <end position="69"/>
    </location>
</feature>
<evidence type="ECO:0000256" key="7">
    <source>
        <dbReference type="SAM" id="MobiDB-lite"/>
    </source>
</evidence>
<keyword evidence="3" id="KW-1003">Cell membrane</keyword>
<protein>
    <submittedName>
        <fullName evidence="9">MFS transporter</fullName>
    </submittedName>
</protein>
<dbReference type="InterPro" id="IPR036259">
    <property type="entry name" value="MFS_trans_sf"/>
</dbReference>
<gene>
    <name evidence="9" type="ORF">IB286_10980</name>
</gene>
<dbReference type="EMBL" id="JACXLD010000006">
    <property type="protein sequence ID" value="MBD2859528.1"/>
    <property type="molecule type" value="Genomic_DNA"/>
</dbReference>
<evidence type="ECO:0000313" key="9">
    <source>
        <dbReference type="EMBL" id="MBD2859528.1"/>
    </source>
</evidence>
<dbReference type="InterPro" id="IPR010290">
    <property type="entry name" value="TM_effector"/>
</dbReference>
<evidence type="ECO:0000256" key="4">
    <source>
        <dbReference type="ARBA" id="ARBA00022692"/>
    </source>
</evidence>
<reference evidence="9" key="1">
    <citation type="submission" date="2020-09" db="EMBL/GenBank/DDBJ databases">
        <authorList>
            <person name="Yoon J.-W."/>
        </authorList>
    </citation>
    <scope>NUCLEOTIDE SEQUENCE</scope>
    <source>
        <strain evidence="9">KMU-158</strain>
    </source>
</reference>
<keyword evidence="6 8" id="KW-0472">Membrane</keyword>
<evidence type="ECO:0000313" key="10">
    <source>
        <dbReference type="Proteomes" id="UP000610558"/>
    </source>
</evidence>
<dbReference type="SUPFAM" id="SSF103473">
    <property type="entry name" value="MFS general substrate transporter"/>
    <property type="match status" value="1"/>
</dbReference>
<feature type="transmembrane region" description="Helical" evidence="8">
    <location>
        <begin position="139"/>
        <end position="158"/>
    </location>
</feature>
<comment type="caution">
    <text evidence="9">The sequence shown here is derived from an EMBL/GenBank/DDBJ whole genome shotgun (WGS) entry which is preliminary data.</text>
</comment>
<evidence type="ECO:0000256" key="1">
    <source>
        <dbReference type="ARBA" id="ARBA00004651"/>
    </source>
</evidence>
<evidence type="ECO:0000256" key="5">
    <source>
        <dbReference type="ARBA" id="ARBA00022989"/>
    </source>
</evidence>
<keyword evidence="5 8" id="KW-1133">Transmembrane helix</keyword>
<dbReference type="AlphaFoldDB" id="A0A927C1G9"/>
<dbReference type="GO" id="GO:0005886">
    <property type="term" value="C:plasma membrane"/>
    <property type="evidence" value="ECO:0007669"/>
    <property type="project" value="UniProtKB-SubCell"/>
</dbReference>
<evidence type="ECO:0000256" key="8">
    <source>
        <dbReference type="SAM" id="Phobius"/>
    </source>
</evidence>